<dbReference type="Proteomes" id="UP000004095">
    <property type="component" value="Unassembled WGS sequence"/>
</dbReference>
<comment type="caution">
    <text evidence="2">The sequence shown here is derived from an EMBL/GenBank/DDBJ whole genome shotgun (WGS) entry which is preliminary data.</text>
</comment>
<evidence type="ECO:0000256" key="1">
    <source>
        <dbReference type="SAM" id="Coils"/>
    </source>
</evidence>
<sequence>MFAIKYKKDWVLVVLDEKQNFYTFKKSPDGNELIRNSKLFDDNICKLISSNTLDIKIKPKTIAQLDLACYYKFNRAGRRFYNSLIALDDPSAGKGFWDAVAGVLVLPIKGLAFIFVKPFQKLFASKKGAALKQVDTIKKQKDSIDKKMKTLDSKKKKLDDLLKKMKKLEEEQAKKLEQKK</sequence>
<keyword evidence="1" id="KW-0175">Coiled coil</keyword>
<feature type="coiled-coil region" evidence="1">
    <location>
        <begin position="144"/>
        <end position="179"/>
    </location>
</feature>
<name>A1ZX25_MICM2</name>
<dbReference type="AlphaFoldDB" id="A1ZX25"/>
<evidence type="ECO:0000313" key="3">
    <source>
        <dbReference type="Proteomes" id="UP000004095"/>
    </source>
</evidence>
<keyword evidence="3" id="KW-1185">Reference proteome</keyword>
<accession>A1ZX25</accession>
<gene>
    <name evidence="2" type="ORF">M23134_06093</name>
</gene>
<organism evidence="2 3">
    <name type="scientific">Microscilla marina ATCC 23134</name>
    <dbReference type="NCBI Taxonomy" id="313606"/>
    <lineage>
        <taxon>Bacteria</taxon>
        <taxon>Pseudomonadati</taxon>
        <taxon>Bacteroidota</taxon>
        <taxon>Cytophagia</taxon>
        <taxon>Cytophagales</taxon>
        <taxon>Microscillaceae</taxon>
        <taxon>Microscilla</taxon>
    </lineage>
</organism>
<proteinExistence type="predicted"/>
<protein>
    <submittedName>
        <fullName evidence="2">Uncharacterized protein</fullName>
    </submittedName>
</protein>
<reference evidence="2 3" key="1">
    <citation type="submission" date="2007-01" db="EMBL/GenBank/DDBJ databases">
        <authorList>
            <person name="Haygood M."/>
            <person name="Podell S."/>
            <person name="Anderson C."/>
            <person name="Hopkinson B."/>
            <person name="Roe K."/>
            <person name="Barbeau K."/>
            <person name="Gaasterland T."/>
            <person name="Ferriera S."/>
            <person name="Johnson J."/>
            <person name="Kravitz S."/>
            <person name="Beeson K."/>
            <person name="Sutton G."/>
            <person name="Rogers Y.-H."/>
            <person name="Friedman R."/>
            <person name="Frazier M."/>
            <person name="Venter J.C."/>
        </authorList>
    </citation>
    <scope>NUCLEOTIDE SEQUENCE [LARGE SCALE GENOMIC DNA]</scope>
    <source>
        <strain evidence="2 3">ATCC 23134</strain>
    </source>
</reference>
<dbReference type="EMBL" id="AAWS01000055">
    <property type="protein sequence ID" value="EAY25105.1"/>
    <property type="molecule type" value="Genomic_DNA"/>
</dbReference>
<evidence type="ECO:0000313" key="2">
    <source>
        <dbReference type="EMBL" id="EAY25105.1"/>
    </source>
</evidence>